<dbReference type="InterPro" id="IPR004837">
    <property type="entry name" value="NaCa_Exmemb"/>
</dbReference>
<feature type="signal peptide" evidence="10">
    <location>
        <begin position="1"/>
        <end position="23"/>
    </location>
</feature>
<feature type="transmembrane region" description="Helical" evidence="9">
    <location>
        <begin position="641"/>
        <end position="663"/>
    </location>
</feature>
<dbReference type="CDD" id="cd00051">
    <property type="entry name" value="EFh"/>
    <property type="match status" value="2"/>
</dbReference>
<feature type="transmembrane region" description="Helical" evidence="9">
    <location>
        <begin position="247"/>
        <end position="267"/>
    </location>
</feature>
<keyword evidence="4 9" id="KW-0812">Transmembrane</keyword>
<keyword evidence="13" id="KW-1185">Reference proteome</keyword>
<dbReference type="EMBL" id="JBBPBM010000148">
    <property type="protein sequence ID" value="KAK8503597.1"/>
    <property type="molecule type" value="Genomic_DNA"/>
</dbReference>
<dbReference type="Pfam" id="PF13499">
    <property type="entry name" value="EF-hand_7"/>
    <property type="match status" value="2"/>
</dbReference>
<dbReference type="PROSITE" id="PS50222">
    <property type="entry name" value="EF_HAND_2"/>
    <property type="match status" value="4"/>
</dbReference>
<accession>A0ABR2BB62</accession>
<feature type="transmembrane region" description="Helical" evidence="9">
    <location>
        <begin position="876"/>
        <end position="896"/>
    </location>
</feature>
<reference evidence="12 13" key="1">
    <citation type="journal article" date="2024" name="G3 (Bethesda)">
        <title>Genome assembly of Hibiscus sabdariffa L. provides insights into metabolisms of medicinal natural products.</title>
        <authorList>
            <person name="Kim T."/>
        </authorList>
    </citation>
    <scope>NUCLEOTIDE SEQUENCE [LARGE SCALE GENOMIC DNA]</scope>
    <source>
        <strain evidence="12">TK-2024</strain>
        <tissue evidence="12">Old leaves</tissue>
    </source>
</reference>
<dbReference type="PANTHER" id="PTHR31503:SF79">
    <property type="entry name" value="CALCIUM-BINDING EF-HAND PROTEIN"/>
    <property type="match status" value="1"/>
</dbReference>
<feature type="domain" description="EF-hand" evidence="11">
    <location>
        <begin position="310"/>
        <end position="345"/>
    </location>
</feature>
<feature type="transmembrane region" description="Helical" evidence="9">
    <location>
        <begin position="606"/>
        <end position="629"/>
    </location>
</feature>
<evidence type="ECO:0000259" key="11">
    <source>
        <dbReference type="PROSITE" id="PS50222"/>
    </source>
</evidence>
<feature type="transmembrane region" description="Helical" evidence="9">
    <location>
        <begin position="115"/>
        <end position="136"/>
    </location>
</feature>
<dbReference type="SUPFAM" id="SSF47473">
    <property type="entry name" value="EF-hand"/>
    <property type="match status" value="1"/>
</dbReference>
<evidence type="ECO:0000256" key="10">
    <source>
        <dbReference type="SAM" id="SignalP"/>
    </source>
</evidence>
<feature type="chain" id="PRO_5046734091" description="EF-hand domain-containing protein" evidence="10">
    <location>
        <begin position="24"/>
        <end position="952"/>
    </location>
</feature>
<evidence type="ECO:0000256" key="1">
    <source>
        <dbReference type="ARBA" id="ARBA00004127"/>
    </source>
</evidence>
<evidence type="ECO:0000256" key="3">
    <source>
        <dbReference type="ARBA" id="ARBA00022449"/>
    </source>
</evidence>
<keyword evidence="5" id="KW-0106">Calcium</keyword>
<proteinExistence type="predicted"/>
<keyword evidence="2" id="KW-0813">Transport</keyword>
<evidence type="ECO:0000256" key="9">
    <source>
        <dbReference type="SAM" id="Phobius"/>
    </source>
</evidence>
<keyword evidence="7" id="KW-0406">Ion transport</keyword>
<comment type="caution">
    <text evidence="12">The sequence shown here is derived from an EMBL/GenBank/DDBJ whole genome shotgun (WGS) entry which is preliminary data.</text>
</comment>
<feature type="transmembrane region" description="Helical" evidence="9">
    <location>
        <begin position="567"/>
        <end position="586"/>
    </location>
</feature>
<feature type="domain" description="EF-hand" evidence="11">
    <location>
        <begin position="487"/>
        <end position="522"/>
    </location>
</feature>
<keyword evidence="10" id="KW-0732">Signal</keyword>
<dbReference type="InterPro" id="IPR018247">
    <property type="entry name" value="EF_Hand_1_Ca_BS"/>
</dbReference>
<dbReference type="InterPro" id="IPR011992">
    <property type="entry name" value="EF-hand-dom_pair"/>
</dbReference>
<sequence>MKDFAKTRNFLLYLFVVIVVVEARNLAEPLVSDGVDEVETGSRSSNLFLKERDYASSSDGSEECYCEQMYGFLPCSSSVYGNIFLIFVYEYLLFRGESYLGYGGEQMFKILGPGFFGASAFQILGALPESLILLASGLMNSKEVAQEYAYTGVGLLAGSSILLLTLIWGTCLIVGSHHLYNNGPHYSILPTNSNSIILSFHKLLHSLTGYGIRTDQETSYTARIMVVSVTPFLIIQLLKIFPPAAKLPVIFIAFTISLLFLLCYFFYQFFQPWIQKRRLEFVKHEHLILKILQHVQKHAIGRILTHDGAPNVHAIRRLFEELDKDGDDCISASELKALLVEVKFTKSQINKEKAIEDIMKEFDIDGDRKITRNEFLLGFTKWLDQAKEALDKRFYSQKSLSDIYRVFQPWIENKRKDREMDENLISELLSHFQSNTIGSLLTDDGKPDTTAINRLFETIDKDGDNCISQQELEELISDVNFGTVPLNPNEIVAKVIEELDTSGDRKIDQDEFINGISKWLKTSQKEATTPSSNQAQDDFYQQTWEETDKLVDEEKSNGVGDNASKQAWVEAILYMVLGIIILGFLAEPLIHSVQSFSKAANIPSFFISFILVPLTTNARVASAAIAAAWRKKPRTTSLTFSEIYSGALMNNVLGFAVLLALVYARGLSWEFSGEVLVVLMVYLVMGLIASFSSNLPLWMSFLAFALGIAWRVRSDSSIDIWNDAWIARPGNGKVQDVDINTHFSKVSDLIDQNSRTWKESLVRHLFSKEQVNNILCMPVPTSPSTDCRIWKFERYGVFTVSSGYKFLIRSSLEQHEVLDQHNVNRKKRLNVEETCVLCGRDAETIEHLLPLFGPYGIVATIRFMKTGSRGNPSQELLFVILMVFSQEVATFVLSFFNDYGSLQIGKDLRGNPSQELLFVILMVVYWQPALIITRLFWIKRWQKRDLENKLSI</sequence>
<comment type="subcellular location">
    <subcellularLocation>
        <location evidence="1">Endomembrane system</location>
        <topology evidence="1">Multi-pass membrane protein</topology>
    </subcellularLocation>
</comment>
<evidence type="ECO:0000256" key="2">
    <source>
        <dbReference type="ARBA" id="ARBA00022448"/>
    </source>
</evidence>
<dbReference type="Pfam" id="PF01699">
    <property type="entry name" value="Na_Ca_ex"/>
    <property type="match status" value="1"/>
</dbReference>
<dbReference type="Proteomes" id="UP001472677">
    <property type="component" value="Unassembled WGS sequence"/>
</dbReference>
<evidence type="ECO:0000256" key="5">
    <source>
        <dbReference type="ARBA" id="ARBA00022837"/>
    </source>
</evidence>
<evidence type="ECO:0000256" key="4">
    <source>
        <dbReference type="ARBA" id="ARBA00022692"/>
    </source>
</evidence>
<organism evidence="12 13">
    <name type="scientific">Hibiscus sabdariffa</name>
    <name type="common">roselle</name>
    <dbReference type="NCBI Taxonomy" id="183260"/>
    <lineage>
        <taxon>Eukaryota</taxon>
        <taxon>Viridiplantae</taxon>
        <taxon>Streptophyta</taxon>
        <taxon>Embryophyta</taxon>
        <taxon>Tracheophyta</taxon>
        <taxon>Spermatophyta</taxon>
        <taxon>Magnoliopsida</taxon>
        <taxon>eudicotyledons</taxon>
        <taxon>Gunneridae</taxon>
        <taxon>Pentapetalae</taxon>
        <taxon>rosids</taxon>
        <taxon>malvids</taxon>
        <taxon>Malvales</taxon>
        <taxon>Malvaceae</taxon>
        <taxon>Malvoideae</taxon>
        <taxon>Hibiscus</taxon>
    </lineage>
</organism>
<keyword evidence="6 9" id="KW-1133">Transmembrane helix</keyword>
<evidence type="ECO:0000256" key="7">
    <source>
        <dbReference type="ARBA" id="ARBA00023065"/>
    </source>
</evidence>
<keyword evidence="8 9" id="KW-0472">Membrane</keyword>
<dbReference type="Gene3D" id="1.10.238.10">
    <property type="entry name" value="EF-hand"/>
    <property type="match status" value="2"/>
</dbReference>
<feature type="transmembrane region" description="Helical" evidence="9">
    <location>
        <begin position="148"/>
        <end position="174"/>
    </location>
</feature>
<evidence type="ECO:0000313" key="13">
    <source>
        <dbReference type="Proteomes" id="UP001472677"/>
    </source>
</evidence>
<dbReference type="SMART" id="SM00054">
    <property type="entry name" value="EFh"/>
    <property type="match status" value="4"/>
</dbReference>
<evidence type="ECO:0000256" key="8">
    <source>
        <dbReference type="ARBA" id="ARBA00023136"/>
    </source>
</evidence>
<feature type="transmembrane region" description="Helical" evidence="9">
    <location>
        <begin position="916"/>
        <end position="937"/>
    </location>
</feature>
<feature type="transmembrane region" description="Helical" evidence="9">
    <location>
        <begin position="675"/>
        <end position="708"/>
    </location>
</feature>
<feature type="domain" description="EF-hand" evidence="11">
    <location>
        <begin position="350"/>
        <end position="385"/>
    </location>
</feature>
<keyword evidence="3" id="KW-0050">Antiport</keyword>
<dbReference type="PROSITE" id="PS00018">
    <property type="entry name" value="EF_HAND_1"/>
    <property type="match status" value="4"/>
</dbReference>
<evidence type="ECO:0000256" key="6">
    <source>
        <dbReference type="ARBA" id="ARBA00022989"/>
    </source>
</evidence>
<gene>
    <name evidence="12" type="ORF">V6N12_024769</name>
</gene>
<dbReference type="InterPro" id="IPR004713">
    <property type="entry name" value="CaH_exchang"/>
</dbReference>
<evidence type="ECO:0000313" key="12">
    <source>
        <dbReference type="EMBL" id="KAK8503597.1"/>
    </source>
</evidence>
<dbReference type="PANTHER" id="PTHR31503">
    <property type="entry name" value="VACUOLAR CALCIUM ION TRANSPORTER"/>
    <property type="match status" value="1"/>
</dbReference>
<feature type="domain" description="EF-hand" evidence="11">
    <location>
        <begin position="447"/>
        <end position="482"/>
    </location>
</feature>
<dbReference type="InterPro" id="IPR002048">
    <property type="entry name" value="EF_hand_dom"/>
</dbReference>
<name>A0ABR2BB62_9ROSI</name>
<feature type="transmembrane region" description="Helical" evidence="9">
    <location>
        <begin position="77"/>
        <end position="94"/>
    </location>
</feature>
<protein>
    <recommendedName>
        <fullName evidence="11">EF-hand domain-containing protein</fullName>
    </recommendedName>
</protein>